<dbReference type="Proteomes" id="UP000651057">
    <property type="component" value="Unassembled WGS sequence"/>
</dbReference>
<sequence>MKNFFLRTIVIGVLGLLSVNCEDGDIGPAGQDGIIGTDGIDGTNGINGVNGQNGVGFDELTQFGSITLTLEGTRPDNIPFTKTDEFKFTAVEDIDFNNDVDIRDDQLNFNIERTLSVPDDDFQGSEIEVNLDFTNPGETEETIEFNLDIDNYTMIFDDLTYFGFTGEFINDQTGVTNFSITNFNFNNETNAVTFSFSFTVDAANNDTGNDLTISGEVDVIVVEDIDGLVE</sequence>
<organism evidence="1 2">
    <name type="scientific">Aquimarina mytili</name>
    <dbReference type="NCBI Taxonomy" id="874423"/>
    <lineage>
        <taxon>Bacteria</taxon>
        <taxon>Pseudomonadati</taxon>
        <taxon>Bacteroidota</taxon>
        <taxon>Flavobacteriia</taxon>
        <taxon>Flavobacteriales</taxon>
        <taxon>Flavobacteriaceae</taxon>
        <taxon>Aquimarina</taxon>
    </lineage>
</organism>
<dbReference type="RefSeq" id="WP_201917324.1">
    <property type="nucleotide sequence ID" value="NZ_BAABAX010000023.1"/>
</dbReference>
<reference evidence="1" key="1">
    <citation type="submission" date="2021-01" db="EMBL/GenBank/DDBJ databases">
        <authorList>
            <person name="Zhong Y.L."/>
        </authorList>
    </citation>
    <scope>NUCLEOTIDE SEQUENCE</scope>
    <source>
        <strain evidence="1">KCTC 23302</strain>
    </source>
</reference>
<name>A0A936ZXF2_9FLAO</name>
<proteinExistence type="predicted"/>
<gene>
    <name evidence="1" type="ORF">JJQ60_04980</name>
</gene>
<evidence type="ECO:0000313" key="1">
    <source>
        <dbReference type="EMBL" id="MBL0682861.1"/>
    </source>
</evidence>
<protein>
    <recommendedName>
        <fullName evidence="3">Collagen-like protein</fullName>
    </recommendedName>
</protein>
<evidence type="ECO:0000313" key="2">
    <source>
        <dbReference type="Proteomes" id="UP000651057"/>
    </source>
</evidence>
<evidence type="ECO:0008006" key="3">
    <source>
        <dbReference type="Google" id="ProtNLM"/>
    </source>
</evidence>
<accession>A0A936ZXF2</accession>
<dbReference type="AlphaFoldDB" id="A0A936ZXF2"/>
<comment type="caution">
    <text evidence="1">The sequence shown here is derived from an EMBL/GenBank/DDBJ whole genome shotgun (WGS) entry which is preliminary data.</text>
</comment>
<keyword evidence="2" id="KW-1185">Reference proteome</keyword>
<dbReference type="EMBL" id="JAERQJ010000002">
    <property type="protein sequence ID" value="MBL0682861.1"/>
    <property type="molecule type" value="Genomic_DNA"/>
</dbReference>